<reference evidence="1 2" key="1">
    <citation type="submission" date="2021-03" db="EMBL/GenBank/DDBJ databases">
        <title>Antimicrobial resistance genes in bacteria isolated from Japanese honey, and their potential for conferring macrolide and lincosamide resistance in the American foulbrood pathogen Paenibacillus larvae.</title>
        <authorList>
            <person name="Okamoto M."/>
            <person name="Kumagai M."/>
            <person name="Kanamori H."/>
            <person name="Takamatsu D."/>
        </authorList>
    </citation>
    <scope>NUCLEOTIDE SEQUENCE [LARGE SCALE GENOMIC DNA]</scope>
    <source>
        <strain evidence="1 2">J8TS2</strain>
    </source>
</reference>
<dbReference type="Proteomes" id="UP000679950">
    <property type="component" value="Unassembled WGS sequence"/>
</dbReference>
<proteinExistence type="predicted"/>
<name>A0ABQ4KN76_9BACI</name>
<evidence type="ECO:0000313" key="1">
    <source>
        <dbReference type="EMBL" id="GIN59389.1"/>
    </source>
</evidence>
<dbReference type="EMBL" id="BORB01000043">
    <property type="protein sequence ID" value="GIN59389.1"/>
    <property type="molecule type" value="Genomic_DNA"/>
</dbReference>
<organism evidence="1 2">
    <name type="scientific">Lederbergia ruris</name>
    <dbReference type="NCBI Taxonomy" id="217495"/>
    <lineage>
        <taxon>Bacteria</taxon>
        <taxon>Bacillati</taxon>
        <taxon>Bacillota</taxon>
        <taxon>Bacilli</taxon>
        <taxon>Bacillales</taxon>
        <taxon>Bacillaceae</taxon>
        <taxon>Lederbergia</taxon>
    </lineage>
</organism>
<dbReference type="InterPro" id="IPR036412">
    <property type="entry name" value="HAD-like_sf"/>
</dbReference>
<dbReference type="InterPro" id="IPR023198">
    <property type="entry name" value="PGP-like_dom2"/>
</dbReference>
<sequence>MKVKPDLVLDIAGVLSTNCSPSFWRYLSTVYDVRYEELLEFRKEIREELWKGQITEQDFWLNLQRQIPYLHIESARDQLLSMIIPLPAMKEIPSWSEVADIHLLSNHRVEWIEHIINLIQVYVTSVTISAEVGACKPEIAIYEKTQKYLKANGIVLFVDDQEKNFIGAMDLGWDTLLADKEGEWTERVSSLLNRSRISD</sequence>
<evidence type="ECO:0000313" key="2">
    <source>
        <dbReference type="Proteomes" id="UP000679950"/>
    </source>
</evidence>
<dbReference type="RefSeq" id="WP_212967244.1">
    <property type="nucleotide sequence ID" value="NZ_BORB01000043.1"/>
</dbReference>
<dbReference type="SUPFAM" id="SSF56784">
    <property type="entry name" value="HAD-like"/>
    <property type="match status" value="1"/>
</dbReference>
<dbReference type="Gene3D" id="1.10.150.240">
    <property type="entry name" value="Putative phosphatase, domain 2"/>
    <property type="match status" value="1"/>
</dbReference>
<dbReference type="Gene3D" id="3.40.50.1000">
    <property type="entry name" value="HAD superfamily/HAD-like"/>
    <property type="match status" value="1"/>
</dbReference>
<evidence type="ECO:0008006" key="3">
    <source>
        <dbReference type="Google" id="ProtNLM"/>
    </source>
</evidence>
<dbReference type="PANTHER" id="PTHR43611:SF3">
    <property type="entry name" value="FLAVIN MONONUCLEOTIDE HYDROLASE 1, CHLOROPLATIC"/>
    <property type="match status" value="1"/>
</dbReference>
<comment type="caution">
    <text evidence="1">The sequence shown here is derived from an EMBL/GenBank/DDBJ whole genome shotgun (WGS) entry which is preliminary data.</text>
</comment>
<protein>
    <recommendedName>
        <fullName evidence="3">Haloacid dehalogenase</fullName>
    </recommendedName>
</protein>
<gene>
    <name evidence="1" type="ORF">J8TS2_37080</name>
</gene>
<dbReference type="PANTHER" id="PTHR43611">
    <property type="entry name" value="ALPHA-D-GLUCOSE 1-PHOSPHATE PHOSPHATASE"/>
    <property type="match status" value="1"/>
</dbReference>
<dbReference type="InterPro" id="IPR023214">
    <property type="entry name" value="HAD_sf"/>
</dbReference>
<keyword evidence="2" id="KW-1185">Reference proteome</keyword>
<accession>A0ABQ4KN76</accession>